<dbReference type="EMBL" id="JWZT01000767">
    <property type="protein sequence ID" value="KII73577.1"/>
    <property type="molecule type" value="Genomic_DNA"/>
</dbReference>
<dbReference type="GO" id="GO:0007007">
    <property type="term" value="P:inner mitochondrial membrane organization"/>
    <property type="evidence" value="ECO:0007669"/>
    <property type="project" value="TreeGrafter"/>
</dbReference>
<accession>A0A0C2NHT7</accession>
<evidence type="ECO:0000256" key="5">
    <source>
        <dbReference type="ARBA" id="ARBA00022792"/>
    </source>
</evidence>
<evidence type="ECO:0000256" key="2">
    <source>
        <dbReference type="ARBA" id="ARBA00004448"/>
    </source>
</evidence>
<evidence type="ECO:0000256" key="6">
    <source>
        <dbReference type="ARBA" id="ARBA00022989"/>
    </source>
</evidence>
<comment type="caution">
    <text evidence="10">The sequence shown here is derived from an EMBL/GenBank/DDBJ whole genome shotgun (WGS) entry which is preliminary data.</text>
</comment>
<keyword evidence="8 9" id="KW-0472">Membrane</keyword>
<dbReference type="PANTHER" id="PTHR15099:SF2">
    <property type="entry name" value="TRANSMEMBRANE PROTEIN 11, MITOCHONDRIAL"/>
    <property type="match status" value="1"/>
</dbReference>
<name>A0A0C2NHT7_THEKT</name>
<dbReference type="GO" id="GO:0005743">
    <property type="term" value="C:mitochondrial inner membrane"/>
    <property type="evidence" value="ECO:0007669"/>
    <property type="project" value="UniProtKB-SubCell"/>
</dbReference>
<evidence type="ECO:0000256" key="4">
    <source>
        <dbReference type="ARBA" id="ARBA00022692"/>
    </source>
</evidence>
<keyword evidence="4 9" id="KW-0812">Transmembrane</keyword>
<protein>
    <submittedName>
        <fullName evidence="10">Transmembrane protein 11, mitochondrial</fullName>
    </submittedName>
</protein>
<dbReference type="Pfam" id="PF14972">
    <property type="entry name" value="Mito_morph_reg"/>
    <property type="match status" value="1"/>
</dbReference>
<evidence type="ECO:0000256" key="7">
    <source>
        <dbReference type="ARBA" id="ARBA00023128"/>
    </source>
</evidence>
<comment type="function">
    <text evidence="1">Plays a role in mitochondrial morphogenesis.</text>
</comment>
<keyword evidence="6 9" id="KW-1133">Transmembrane helix</keyword>
<evidence type="ECO:0000313" key="10">
    <source>
        <dbReference type="EMBL" id="KII73577.1"/>
    </source>
</evidence>
<evidence type="ECO:0000256" key="1">
    <source>
        <dbReference type="ARBA" id="ARBA00002812"/>
    </source>
</evidence>
<feature type="transmembrane region" description="Helical" evidence="9">
    <location>
        <begin position="65"/>
        <end position="83"/>
    </location>
</feature>
<organism evidence="10 11">
    <name type="scientific">Thelohanellus kitauei</name>
    <name type="common">Myxosporean</name>
    <dbReference type="NCBI Taxonomy" id="669202"/>
    <lineage>
        <taxon>Eukaryota</taxon>
        <taxon>Metazoa</taxon>
        <taxon>Cnidaria</taxon>
        <taxon>Myxozoa</taxon>
        <taxon>Myxosporea</taxon>
        <taxon>Bivalvulida</taxon>
        <taxon>Platysporina</taxon>
        <taxon>Myxobolidae</taxon>
        <taxon>Thelohanellus</taxon>
    </lineage>
</organism>
<dbReference type="AlphaFoldDB" id="A0A0C2NHT7"/>
<evidence type="ECO:0000313" key="11">
    <source>
        <dbReference type="Proteomes" id="UP000031668"/>
    </source>
</evidence>
<keyword evidence="7" id="KW-0496">Mitochondrion</keyword>
<gene>
    <name evidence="10" type="ORF">RF11_12551</name>
</gene>
<sequence length="177" mass="19941">MPIRPQSRIVNPTKGIIYVENIEGETQKDQLNRFEEVLVSDPCYIIVECRSLSQQVRKRIAVGNFLHKASTISGLVTVALSLVTKIEPFSIILIARAAFSALTIGAAVLYQALPFYNSYFNYQLVGSTELVAKVTDRSPDSCSFRQVYIRKNDIFRVRLQQILAFSALYSLIKGPFM</sequence>
<dbReference type="PANTHER" id="PTHR15099">
    <property type="entry name" value="PROTEIN PM1"/>
    <property type="match status" value="1"/>
</dbReference>
<reference evidence="10 11" key="1">
    <citation type="journal article" date="2014" name="Genome Biol. Evol.">
        <title>The genome of the myxosporean Thelohanellus kitauei shows adaptations to nutrient acquisition within its fish host.</title>
        <authorList>
            <person name="Yang Y."/>
            <person name="Xiong J."/>
            <person name="Zhou Z."/>
            <person name="Huo F."/>
            <person name="Miao W."/>
            <person name="Ran C."/>
            <person name="Liu Y."/>
            <person name="Zhang J."/>
            <person name="Feng J."/>
            <person name="Wang M."/>
            <person name="Wang M."/>
            <person name="Wang L."/>
            <person name="Yao B."/>
        </authorList>
    </citation>
    <scope>NUCLEOTIDE SEQUENCE [LARGE SCALE GENOMIC DNA]</scope>
    <source>
        <strain evidence="10">Wuqing</strain>
    </source>
</reference>
<evidence type="ECO:0000256" key="8">
    <source>
        <dbReference type="ARBA" id="ARBA00023136"/>
    </source>
</evidence>
<proteinExistence type="inferred from homology"/>
<dbReference type="InterPro" id="IPR026120">
    <property type="entry name" value="TMEM11"/>
</dbReference>
<keyword evidence="5" id="KW-0999">Mitochondrion inner membrane</keyword>
<keyword evidence="11" id="KW-1185">Reference proteome</keyword>
<evidence type="ECO:0000256" key="3">
    <source>
        <dbReference type="ARBA" id="ARBA00006060"/>
    </source>
</evidence>
<comment type="similarity">
    <text evidence="3">Belongs to the TMEM11 family.</text>
</comment>
<dbReference type="Proteomes" id="UP000031668">
    <property type="component" value="Unassembled WGS sequence"/>
</dbReference>
<comment type="subcellular location">
    <subcellularLocation>
        <location evidence="2">Mitochondrion inner membrane</location>
        <topology evidence="2">Multi-pass membrane protein</topology>
    </subcellularLocation>
</comment>
<evidence type="ECO:0000256" key="9">
    <source>
        <dbReference type="SAM" id="Phobius"/>
    </source>
</evidence>
<dbReference type="OrthoDB" id="9970856at2759"/>
<feature type="transmembrane region" description="Helical" evidence="9">
    <location>
        <begin position="89"/>
        <end position="110"/>
    </location>
</feature>